<gene>
    <name evidence="2" type="ORF">GCM10022247_56260</name>
</gene>
<comment type="caution">
    <text evidence="2">The sequence shown here is derived from an EMBL/GenBank/DDBJ whole genome shotgun (WGS) entry which is preliminary data.</text>
</comment>
<dbReference type="EMBL" id="BAABAL010000019">
    <property type="protein sequence ID" value="GAA4024593.1"/>
    <property type="molecule type" value="Genomic_DNA"/>
</dbReference>
<organism evidence="2 3">
    <name type="scientific">Allokutzneria multivorans</name>
    <dbReference type="NCBI Taxonomy" id="1142134"/>
    <lineage>
        <taxon>Bacteria</taxon>
        <taxon>Bacillati</taxon>
        <taxon>Actinomycetota</taxon>
        <taxon>Actinomycetes</taxon>
        <taxon>Pseudonocardiales</taxon>
        <taxon>Pseudonocardiaceae</taxon>
        <taxon>Allokutzneria</taxon>
    </lineage>
</organism>
<evidence type="ECO:0000313" key="3">
    <source>
        <dbReference type="Proteomes" id="UP001501747"/>
    </source>
</evidence>
<reference evidence="3" key="1">
    <citation type="journal article" date="2019" name="Int. J. Syst. Evol. Microbiol.">
        <title>The Global Catalogue of Microorganisms (GCM) 10K type strain sequencing project: providing services to taxonomists for standard genome sequencing and annotation.</title>
        <authorList>
            <consortium name="The Broad Institute Genomics Platform"/>
            <consortium name="The Broad Institute Genome Sequencing Center for Infectious Disease"/>
            <person name="Wu L."/>
            <person name="Ma J."/>
        </authorList>
    </citation>
    <scope>NUCLEOTIDE SEQUENCE [LARGE SCALE GENOMIC DNA]</scope>
    <source>
        <strain evidence="3">JCM 17342</strain>
    </source>
</reference>
<protein>
    <submittedName>
        <fullName evidence="2">Uncharacterized protein</fullName>
    </submittedName>
</protein>
<accession>A0ABP7TD68</accession>
<feature type="region of interest" description="Disordered" evidence="1">
    <location>
        <begin position="1"/>
        <end position="83"/>
    </location>
</feature>
<dbReference type="Proteomes" id="UP001501747">
    <property type="component" value="Unassembled WGS sequence"/>
</dbReference>
<feature type="region of interest" description="Disordered" evidence="1">
    <location>
        <begin position="129"/>
        <end position="166"/>
    </location>
</feature>
<evidence type="ECO:0000256" key="1">
    <source>
        <dbReference type="SAM" id="MobiDB-lite"/>
    </source>
</evidence>
<keyword evidence="3" id="KW-1185">Reference proteome</keyword>
<proteinExistence type="predicted"/>
<sequence length="227" mass="24344">MGRTGGVNGSAIAAHSHSSPRHPQPLTALHDRSPHPGFASLQVPPTPPPAVSNRPKPHPRPRTPTRPPTRWKALNDPFSALNAPNDPFSALKYPNGPFIAPKYLKDPLGTLKYPKDPLRTLKYLNDPFSAHAATTEQSGAAPPGERLSPTRHNAAHPPAKSTQTVLKEPAKALLTGPRRPHPGSCPHDTKLSTACAEVDLRRGRGWDTGTGDAPLGGRGLEKIRNKE</sequence>
<name>A0ABP7TD68_9PSEU</name>
<feature type="region of interest" description="Disordered" evidence="1">
    <location>
        <begin position="203"/>
        <end position="227"/>
    </location>
</feature>
<evidence type="ECO:0000313" key="2">
    <source>
        <dbReference type="EMBL" id="GAA4024593.1"/>
    </source>
</evidence>